<keyword evidence="2" id="KW-1185">Reference proteome</keyword>
<dbReference type="AlphaFoldDB" id="A0AAE1NFG2"/>
<evidence type="ECO:0000313" key="2">
    <source>
        <dbReference type="Proteomes" id="UP001292094"/>
    </source>
</evidence>
<evidence type="ECO:0000313" key="1">
    <source>
        <dbReference type="EMBL" id="KAK4289059.1"/>
    </source>
</evidence>
<name>A0AAE1NFG2_9EUCA</name>
<sequence>MFKHLSTLYSRITSFPSALEILYTNYSHALIPPIFSSPFLASSASLILPCPRDPILTTMPSHLLLFLTHPSLPPSRSSARPSPVT</sequence>
<dbReference type="EMBL" id="JAWZYT010006004">
    <property type="protein sequence ID" value="KAK4289059.1"/>
    <property type="molecule type" value="Genomic_DNA"/>
</dbReference>
<protein>
    <submittedName>
        <fullName evidence="1">Uncharacterized protein</fullName>
    </submittedName>
</protein>
<organism evidence="1 2">
    <name type="scientific">Petrolisthes manimaculis</name>
    <dbReference type="NCBI Taxonomy" id="1843537"/>
    <lineage>
        <taxon>Eukaryota</taxon>
        <taxon>Metazoa</taxon>
        <taxon>Ecdysozoa</taxon>
        <taxon>Arthropoda</taxon>
        <taxon>Crustacea</taxon>
        <taxon>Multicrustacea</taxon>
        <taxon>Malacostraca</taxon>
        <taxon>Eumalacostraca</taxon>
        <taxon>Eucarida</taxon>
        <taxon>Decapoda</taxon>
        <taxon>Pleocyemata</taxon>
        <taxon>Anomura</taxon>
        <taxon>Galatheoidea</taxon>
        <taxon>Porcellanidae</taxon>
        <taxon>Petrolisthes</taxon>
    </lineage>
</organism>
<dbReference type="Proteomes" id="UP001292094">
    <property type="component" value="Unassembled WGS sequence"/>
</dbReference>
<accession>A0AAE1NFG2</accession>
<reference evidence="1" key="1">
    <citation type="submission" date="2023-11" db="EMBL/GenBank/DDBJ databases">
        <title>Genome assemblies of two species of porcelain crab, Petrolisthes cinctipes and Petrolisthes manimaculis (Anomura: Porcellanidae).</title>
        <authorList>
            <person name="Angst P."/>
        </authorList>
    </citation>
    <scope>NUCLEOTIDE SEQUENCE</scope>
    <source>
        <strain evidence="1">PB745_02</strain>
        <tissue evidence="1">Gill</tissue>
    </source>
</reference>
<gene>
    <name evidence="1" type="ORF">Pmani_037954</name>
</gene>
<proteinExistence type="predicted"/>
<comment type="caution">
    <text evidence="1">The sequence shown here is derived from an EMBL/GenBank/DDBJ whole genome shotgun (WGS) entry which is preliminary data.</text>
</comment>